<dbReference type="STRING" id="394958.BGI42_04975"/>
<keyword evidence="2" id="KW-1185">Reference proteome</keyword>
<gene>
    <name evidence="1" type="ORF">BGI42_04975</name>
</gene>
<protein>
    <submittedName>
        <fullName evidence="1">Uncharacterized protein</fullName>
    </submittedName>
</protein>
<reference evidence="2" key="1">
    <citation type="submission" date="2016-09" db="EMBL/GenBank/DDBJ databases">
        <title>Genomics of Clostridium taeniosporum, an organism which forms endospores with ribbon-like appendages.</title>
        <authorList>
            <person name="Walker J.R."/>
        </authorList>
    </citation>
    <scope>NUCLEOTIDE SEQUENCE [LARGE SCALE GENOMIC DNA]</scope>
    <source>
        <strain evidence="2">1/k</strain>
    </source>
</reference>
<evidence type="ECO:0000313" key="1">
    <source>
        <dbReference type="EMBL" id="AOR23114.1"/>
    </source>
</evidence>
<proteinExistence type="predicted"/>
<evidence type="ECO:0000313" key="2">
    <source>
        <dbReference type="Proteomes" id="UP000094652"/>
    </source>
</evidence>
<dbReference type="RefSeq" id="WP_069679269.1">
    <property type="nucleotide sequence ID" value="NZ_CP017253.2"/>
</dbReference>
<accession>A0A1D7XIF1</accession>
<sequence>MILWPNNININDNVINIPTKDIVLEEEIHLSCTKINFNGKLKVYYEQRKIETPIAVIKVSDSKYVLVVGVQMQELINR</sequence>
<dbReference type="EMBL" id="CP017253">
    <property type="protein sequence ID" value="AOR23114.1"/>
    <property type="molecule type" value="Genomic_DNA"/>
</dbReference>
<dbReference type="Proteomes" id="UP000094652">
    <property type="component" value="Chromosome"/>
</dbReference>
<name>A0A1D7XIF1_9CLOT</name>
<dbReference type="OrthoDB" id="1953640at2"/>
<organism evidence="1 2">
    <name type="scientific">Clostridium taeniosporum</name>
    <dbReference type="NCBI Taxonomy" id="394958"/>
    <lineage>
        <taxon>Bacteria</taxon>
        <taxon>Bacillati</taxon>
        <taxon>Bacillota</taxon>
        <taxon>Clostridia</taxon>
        <taxon>Eubacteriales</taxon>
        <taxon>Clostridiaceae</taxon>
        <taxon>Clostridium</taxon>
    </lineage>
</organism>
<dbReference type="AlphaFoldDB" id="A0A1D7XIF1"/>
<dbReference type="KEGG" id="ctae:BGI42_04975"/>